<dbReference type="Proteomes" id="UP000050420">
    <property type="component" value="Unassembled WGS sequence"/>
</dbReference>
<feature type="compositionally biased region" description="Polar residues" evidence="9">
    <location>
        <begin position="10"/>
        <end position="21"/>
    </location>
</feature>
<comment type="similarity">
    <text evidence="2">Belongs to the Orn/Lys/Arg decarboxylase class-II family.</text>
</comment>
<dbReference type="PANTHER" id="PTHR11482:SF6">
    <property type="entry name" value="ORNITHINE DECARBOXYLASE 1-RELATED"/>
    <property type="match status" value="1"/>
</dbReference>
<evidence type="ECO:0000256" key="7">
    <source>
        <dbReference type="ARBA" id="ARBA00049127"/>
    </source>
</evidence>
<evidence type="ECO:0000256" key="2">
    <source>
        <dbReference type="ARBA" id="ARBA00008872"/>
    </source>
</evidence>
<dbReference type="FunFam" id="2.40.37.10:FF:000004">
    <property type="entry name" value="Ornithine decarboxylase"/>
    <property type="match status" value="1"/>
</dbReference>
<keyword evidence="3 8" id="KW-0663">Pyridoxal phosphate</keyword>
<dbReference type="InterPro" id="IPR000183">
    <property type="entry name" value="Orn/DAP/Arg_de-COase"/>
</dbReference>
<organism evidence="11 12">
    <name type="scientific">Pseudomonas amygdali pv. mori</name>
    <dbReference type="NCBI Taxonomy" id="34065"/>
    <lineage>
        <taxon>Bacteria</taxon>
        <taxon>Pseudomonadati</taxon>
        <taxon>Pseudomonadota</taxon>
        <taxon>Gammaproteobacteria</taxon>
        <taxon>Pseudomonadales</taxon>
        <taxon>Pseudomonadaceae</taxon>
        <taxon>Pseudomonas</taxon>
        <taxon>Pseudomonas amygdali</taxon>
    </lineage>
</organism>
<comment type="caution">
    <text evidence="11">The sequence shown here is derived from an EMBL/GenBank/DDBJ whole genome shotgun (WGS) entry which is preliminary data.</text>
</comment>
<comment type="cofactor">
    <cofactor evidence="1 8">
        <name>pyridoxal 5'-phosphate</name>
        <dbReference type="ChEBI" id="CHEBI:597326"/>
    </cofactor>
</comment>
<dbReference type="GO" id="GO:0005737">
    <property type="term" value="C:cytoplasm"/>
    <property type="evidence" value="ECO:0007669"/>
    <property type="project" value="TreeGrafter"/>
</dbReference>
<feature type="region of interest" description="Disordered" evidence="9">
    <location>
        <begin position="1"/>
        <end position="25"/>
    </location>
</feature>
<dbReference type="SUPFAM" id="SSF50621">
    <property type="entry name" value="Alanine racemase C-terminal domain-like"/>
    <property type="match status" value="1"/>
</dbReference>
<proteinExistence type="inferred from homology"/>
<name>A0A0N8S5M5_PSEA0</name>
<dbReference type="SUPFAM" id="SSF51419">
    <property type="entry name" value="PLP-binding barrel"/>
    <property type="match status" value="1"/>
</dbReference>
<keyword evidence="4" id="KW-0456">Lyase</keyword>
<evidence type="ECO:0000256" key="3">
    <source>
        <dbReference type="ARBA" id="ARBA00022898"/>
    </source>
</evidence>
<dbReference type="EC" id="4.1.1.17" evidence="6"/>
<evidence type="ECO:0000256" key="8">
    <source>
        <dbReference type="PIRSR" id="PIRSR600183-50"/>
    </source>
</evidence>
<dbReference type="PROSITE" id="PS00879">
    <property type="entry name" value="ODR_DC_2_2"/>
    <property type="match status" value="1"/>
</dbReference>
<evidence type="ECO:0000256" key="9">
    <source>
        <dbReference type="SAM" id="MobiDB-lite"/>
    </source>
</evidence>
<dbReference type="PROSITE" id="PS00878">
    <property type="entry name" value="ODR_DC_2_1"/>
    <property type="match status" value="1"/>
</dbReference>
<dbReference type="AlphaFoldDB" id="A0A0N8S5M5"/>
<comment type="pathway">
    <text evidence="5">Amine and polyamine biosynthesis; putrescine biosynthesis via L-ornithine pathway; putrescine from L-ornithine: step 1/1.</text>
</comment>
<comment type="catalytic activity">
    <reaction evidence="7">
        <text>L-ornithine + H(+) = putrescine + CO2</text>
        <dbReference type="Rhea" id="RHEA:22964"/>
        <dbReference type="ChEBI" id="CHEBI:15378"/>
        <dbReference type="ChEBI" id="CHEBI:16526"/>
        <dbReference type="ChEBI" id="CHEBI:46911"/>
        <dbReference type="ChEBI" id="CHEBI:326268"/>
        <dbReference type="EC" id="4.1.1.17"/>
    </reaction>
</comment>
<feature type="active site" description="Proton donor" evidence="8">
    <location>
        <position position="397"/>
    </location>
</feature>
<evidence type="ECO:0000256" key="4">
    <source>
        <dbReference type="ARBA" id="ARBA00023239"/>
    </source>
</evidence>
<dbReference type="PRINTS" id="PR01179">
    <property type="entry name" value="ODADCRBXLASE"/>
</dbReference>
<evidence type="ECO:0000256" key="5">
    <source>
        <dbReference type="ARBA" id="ARBA00034115"/>
    </source>
</evidence>
<feature type="modified residue" description="N6-(pyridoxal phosphate)lysine" evidence="8">
    <location>
        <position position="119"/>
    </location>
</feature>
<dbReference type="Gene3D" id="3.20.20.10">
    <property type="entry name" value="Alanine racemase"/>
    <property type="match status" value="1"/>
</dbReference>
<dbReference type="CDD" id="cd00622">
    <property type="entry name" value="PLPDE_III_ODC"/>
    <property type="match status" value="1"/>
</dbReference>
<dbReference type="FunFam" id="3.20.20.10:FF:000008">
    <property type="entry name" value="Ornithine decarboxylase"/>
    <property type="match status" value="1"/>
</dbReference>
<dbReference type="GO" id="GO:0033387">
    <property type="term" value="P:putrescine biosynthetic process from arginine, via ornithine"/>
    <property type="evidence" value="ECO:0007669"/>
    <property type="project" value="TreeGrafter"/>
</dbReference>
<protein>
    <recommendedName>
        <fullName evidence="6">ornithine decarboxylase</fullName>
        <ecNumber evidence="6">4.1.1.17</ecNumber>
    </recommendedName>
</protein>
<evidence type="ECO:0000259" key="10">
    <source>
        <dbReference type="Pfam" id="PF02784"/>
    </source>
</evidence>
<dbReference type="EMBL" id="LJQU01000298">
    <property type="protein sequence ID" value="KPX93607.1"/>
    <property type="molecule type" value="Genomic_DNA"/>
</dbReference>
<dbReference type="PANTHER" id="PTHR11482">
    <property type="entry name" value="ARGININE/DIAMINOPIMELATE/ORNITHINE DECARBOXYLASE"/>
    <property type="match status" value="1"/>
</dbReference>
<sequence>MLETIHPAQVLTTRQQGQEGSPSGPFCFRRHALGSRRTKVGIRRAFICTHLPIPLAIRSSSSMSINVEDYYSAETFKKMKAFADKQETPFVVIDTAIISKAYDDLRAGFEFAKVYYAVKANPAVEVINLLKDKGSSFDIASIYELDKVMSCGVGPERISYGNTIKKSKDIRYFYEKGVRLFATDSEADLRNIAKAAPGAKVYVRILTEGSTTADWPLSRKFGCQTDMAMDLLILARDLGLVPYGISFHVGSQQRDISVWDAAIAKVKVIFERLKEEDGIVLKLINMGGGFPANYITRTNSLETYAEEIIRFLKEDFGDDLPEIILEPGRSLISNAGILVSEVVLVARKSRTAVERWVYTDVGKFSGLIETMDEAIKFPIWTEKKGEMEEVVIAGPTCDSADIMYENYKYGLPLNLAIGDRMYWLSTGAYTTSYSAVEFNGFPPLKSFYL</sequence>
<dbReference type="PRINTS" id="PR01182">
    <property type="entry name" value="ORNDCRBXLASE"/>
</dbReference>
<evidence type="ECO:0000256" key="1">
    <source>
        <dbReference type="ARBA" id="ARBA00001933"/>
    </source>
</evidence>
<evidence type="ECO:0000313" key="11">
    <source>
        <dbReference type="EMBL" id="KPX93607.1"/>
    </source>
</evidence>
<dbReference type="Gene3D" id="2.40.37.10">
    <property type="entry name" value="Lyase, Ornithine Decarboxylase, Chain A, domain 1"/>
    <property type="match status" value="1"/>
</dbReference>
<dbReference type="InterPro" id="IPR022653">
    <property type="entry name" value="De-COase2_pyr-phos_BS"/>
</dbReference>
<dbReference type="InterPro" id="IPR022657">
    <property type="entry name" value="De-COase2_CS"/>
</dbReference>
<accession>A0A0N8S5M5</accession>
<reference evidence="11 12" key="1">
    <citation type="submission" date="2015-09" db="EMBL/GenBank/DDBJ databases">
        <title>Genome announcement of multiple Pseudomonas syringae strains.</title>
        <authorList>
            <person name="Thakur S."/>
            <person name="Wang P.W."/>
            <person name="Gong Y."/>
            <person name="Weir B.S."/>
            <person name="Guttman D.S."/>
        </authorList>
    </citation>
    <scope>NUCLEOTIDE SEQUENCE [LARGE SCALE GENOMIC DNA]</scope>
    <source>
        <strain evidence="11 12">ICMP4331</strain>
    </source>
</reference>
<evidence type="ECO:0000313" key="12">
    <source>
        <dbReference type="Proteomes" id="UP000050420"/>
    </source>
</evidence>
<feature type="domain" description="Orn/DAP/Arg decarboxylase 2 N-terminal" evidence="10">
    <location>
        <begin position="98"/>
        <end position="332"/>
    </location>
</feature>
<dbReference type="GO" id="GO:0004586">
    <property type="term" value="F:ornithine decarboxylase activity"/>
    <property type="evidence" value="ECO:0007669"/>
    <property type="project" value="UniProtKB-EC"/>
</dbReference>
<gene>
    <name evidence="11" type="ORF">ALO63_05431</name>
</gene>
<evidence type="ECO:0000256" key="6">
    <source>
        <dbReference type="ARBA" id="ARBA00034138"/>
    </source>
</evidence>
<dbReference type="InterPro" id="IPR009006">
    <property type="entry name" value="Ala_racemase/Decarboxylase_C"/>
</dbReference>
<dbReference type="PATRIC" id="fig|34065.5.peg.5505"/>
<dbReference type="InterPro" id="IPR022644">
    <property type="entry name" value="De-COase2_N"/>
</dbReference>
<dbReference type="InterPro" id="IPR029066">
    <property type="entry name" value="PLP-binding_barrel"/>
</dbReference>
<dbReference type="InterPro" id="IPR002433">
    <property type="entry name" value="Orn_de-COase"/>
</dbReference>
<dbReference type="Pfam" id="PF02784">
    <property type="entry name" value="Orn_Arg_deC_N"/>
    <property type="match status" value="1"/>
</dbReference>